<name>T1BA53_9ZZZZ</name>
<feature type="non-terminal residue" evidence="1">
    <location>
        <position position="1"/>
    </location>
</feature>
<proteinExistence type="predicted"/>
<dbReference type="InterPro" id="IPR027417">
    <property type="entry name" value="P-loop_NTPase"/>
</dbReference>
<accession>T1BA53</accession>
<organism evidence="1">
    <name type="scientific">mine drainage metagenome</name>
    <dbReference type="NCBI Taxonomy" id="410659"/>
    <lineage>
        <taxon>unclassified sequences</taxon>
        <taxon>metagenomes</taxon>
        <taxon>ecological metagenomes</taxon>
    </lineage>
</organism>
<gene>
    <name evidence="1" type="ORF">B2A_01656</name>
</gene>
<comment type="caution">
    <text evidence="1">The sequence shown here is derived from an EMBL/GenBank/DDBJ whole genome shotgun (WGS) entry which is preliminary data.</text>
</comment>
<sequence>PVLERLRTSGAALPNCAEDYLQLAQQATGLDDFGYQGLTEGLEQLLASAINDAGLNYIGRKSFRLDTLRLLGNLLWLTEERKQIPEIRDIEISAPVFIMGLPRTASTFLHSLLMQDPA</sequence>
<dbReference type="Gene3D" id="3.40.50.300">
    <property type="entry name" value="P-loop containing nucleotide triphosphate hydrolases"/>
    <property type="match status" value="1"/>
</dbReference>
<protein>
    <recommendedName>
        <fullName evidence="2">Sulfotransferase</fullName>
    </recommendedName>
</protein>
<dbReference type="EMBL" id="AUZZ01001199">
    <property type="protein sequence ID" value="EQD65323.1"/>
    <property type="molecule type" value="Genomic_DNA"/>
</dbReference>
<evidence type="ECO:0000313" key="1">
    <source>
        <dbReference type="EMBL" id="EQD65323.1"/>
    </source>
</evidence>
<feature type="non-terminal residue" evidence="1">
    <location>
        <position position="118"/>
    </location>
</feature>
<reference evidence="1" key="1">
    <citation type="submission" date="2013-08" db="EMBL/GenBank/DDBJ databases">
        <authorList>
            <person name="Mendez C."/>
            <person name="Richter M."/>
            <person name="Ferrer M."/>
            <person name="Sanchez J."/>
        </authorList>
    </citation>
    <scope>NUCLEOTIDE SEQUENCE</scope>
</reference>
<reference evidence="1" key="2">
    <citation type="journal article" date="2014" name="ISME J.">
        <title>Microbial stratification in low pH oxic and suboxic macroscopic growths along an acid mine drainage.</title>
        <authorList>
            <person name="Mendez-Garcia C."/>
            <person name="Mesa V."/>
            <person name="Sprenger R.R."/>
            <person name="Richter M."/>
            <person name="Diez M.S."/>
            <person name="Solano J."/>
            <person name="Bargiela R."/>
            <person name="Golyshina O.V."/>
            <person name="Manteca A."/>
            <person name="Ramos J.L."/>
            <person name="Gallego J.R."/>
            <person name="Llorente I."/>
            <person name="Martins Dos Santos V.A."/>
            <person name="Jensen O.N."/>
            <person name="Pelaez A.I."/>
            <person name="Sanchez J."/>
            <person name="Ferrer M."/>
        </authorList>
    </citation>
    <scope>NUCLEOTIDE SEQUENCE</scope>
</reference>
<dbReference type="AlphaFoldDB" id="T1BA53"/>
<evidence type="ECO:0008006" key="2">
    <source>
        <dbReference type="Google" id="ProtNLM"/>
    </source>
</evidence>